<protein>
    <submittedName>
        <fullName evidence="12">Tetratricopeptide repeat protein</fullName>
    </submittedName>
</protein>
<keyword evidence="8" id="KW-0505">Motor protein</keyword>
<feature type="repeat" description="TPR" evidence="10">
    <location>
        <begin position="482"/>
        <end position="515"/>
    </location>
</feature>
<dbReference type="Pfam" id="PF13424">
    <property type="entry name" value="TPR_12"/>
    <property type="match status" value="2"/>
</dbReference>
<evidence type="ECO:0000256" key="5">
    <source>
        <dbReference type="ARBA" id="ARBA00022737"/>
    </source>
</evidence>
<dbReference type="PANTHER" id="PTHR45783">
    <property type="entry name" value="KINESIN LIGHT CHAIN"/>
    <property type="match status" value="1"/>
</dbReference>
<feature type="repeat" description="TPR" evidence="10">
    <location>
        <begin position="566"/>
        <end position="599"/>
    </location>
</feature>
<comment type="subcellular location">
    <subcellularLocation>
        <location evidence="1">Cytoplasm</location>
        <location evidence="1">Cytoskeleton</location>
    </subcellularLocation>
</comment>
<keyword evidence="4" id="KW-0493">Microtubule</keyword>
<keyword evidence="7" id="KW-0175">Coiled coil</keyword>
<accession>A0A856MN38</accession>
<evidence type="ECO:0000256" key="2">
    <source>
        <dbReference type="ARBA" id="ARBA00009622"/>
    </source>
</evidence>
<dbReference type="SUPFAM" id="SSF48452">
    <property type="entry name" value="TPR-like"/>
    <property type="match status" value="2"/>
</dbReference>
<keyword evidence="9" id="KW-0206">Cytoskeleton</keyword>
<dbReference type="Pfam" id="PF00931">
    <property type="entry name" value="NB-ARC"/>
    <property type="match status" value="1"/>
</dbReference>
<dbReference type="Gene3D" id="3.40.50.300">
    <property type="entry name" value="P-loop containing nucleotide triphosphate hydrolases"/>
    <property type="match status" value="1"/>
</dbReference>
<dbReference type="KEGG" id="bsen:DP114_24500"/>
<evidence type="ECO:0000256" key="6">
    <source>
        <dbReference type="ARBA" id="ARBA00022803"/>
    </source>
</evidence>
<evidence type="ECO:0000313" key="13">
    <source>
        <dbReference type="Proteomes" id="UP000503129"/>
    </source>
</evidence>
<keyword evidence="13" id="KW-1185">Reference proteome</keyword>
<dbReference type="InterPro" id="IPR027417">
    <property type="entry name" value="P-loop_NTPase"/>
</dbReference>
<name>A0A856MN38_9CYAN</name>
<dbReference type="AlphaFoldDB" id="A0A856MN38"/>
<dbReference type="GO" id="GO:0043531">
    <property type="term" value="F:ADP binding"/>
    <property type="evidence" value="ECO:0007669"/>
    <property type="project" value="InterPro"/>
</dbReference>
<dbReference type="GO" id="GO:0005874">
    <property type="term" value="C:microtubule"/>
    <property type="evidence" value="ECO:0007669"/>
    <property type="project" value="UniProtKB-KW"/>
</dbReference>
<keyword evidence="6 10" id="KW-0802">TPR repeat</keyword>
<evidence type="ECO:0000256" key="1">
    <source>
        <dbReference type="ARBA" id="ARBA00004245"/>
    </source>
</evidence>
<reference evidence="12 13" key="1">
    <citation type="submission" date="2018-06" db="EMBL/GenBank/DDBJ databases">
        <title>Comparative genomics of Brasilonema spp. strains.</title>
        <authorList>
            <person name="Alvarenga D.O."/>
            <person name="Fiore M.F."/>
            <person name="Varani A.M."/>
        </authorList>
    </citation>
    <scope>NUCLEOTIDE SEQUENCE [LARGE SCALE GENOMIC DNA]</scope>
    <source>
        <strain evidence="12 13">CENA114</strain>
    </source>
</reference>
<dbReference type="SUPFAM" id="SSF52540">
    <property type="entry name" value="P-loop containing nucleoside triphosphate hydrolases"/>
    <property type="match status" value="1"/>
</dbReference>
<keyword evidence="5" id="KW-0677">Repeat</keyword>
<comment type="similarity">
    <text evidence="2">Belongs to the kinesin light chain family.</text>
</comment>
<dbReference type="SMART" id="SM00028">
    <property type="entry name" value="TPR"/>
    <property type="match status" value="4"/>
</dbReference>
<dbReference type="PANTHER" id="PTHR45783:SF3">
    <property type="entry name" value="KINESIN LIGHT CHAIN"/>
    <property type="match status" value="1"/>
</dbReference>
<feature type="domain" description="NB-ARC" evidence="11">
    <location>
        <begin position="18"/>
        <end position="177"/>
    </location>
</feature>
<dbReference type="Proteomes" id="UP000503129">
    <property type="component" value="Chromosome"/>
</dbReference>
<dbReference type="PROSITE" id="PS50005">
    <property type="entry name" value="TPR"/>
    <property type="match status" value="3"/>
</dbReference>
<evidence type="ECO:0000256" key="10">
    <source>
        <dbReference type="PROSITE-ProRule" id="PRU00339"/>
    </source>
</evidence>
<evidence type="ECO:0000259" key="11">
    <source>
        <dbReference type="Pfam" id="PF00931"/>
    </source>
</evidence>
<dbReference type="EMBL" id="CP030118">
    <property type="protein sequence ID" value="QDL10637.1"/>
    <property type="molecule type" value="Genomic_DNA"/>
</dbReference>
<dbReference type="GO" id="GO:0019894">
    <property type="term" value="F:kinesin binding"/>
    <property type="evidence" value="ECO:0007669"/>
    <property type="project" value="TreeGrafter"/>
</dbReference>
<dbReference type="InterPro" id="IPR002151">
    <property type="entry name" value="Kinesin_light"/>
</dbReference>
<evidence type="ECO:0000256" key="7">
    <source>
        <dbReference type="ARBA" id="ARBA00023054"/>
    </source>
</evidence>
<dbReference type="GO" id="GO:0005871">
    <property type="term" value="C:kinesin complex"/>
    <property type="evidence" value="ECO:0007669"/>
    <property type="project" value="InterPro"/>
</dbReference>
<dbReference type="GO" id="GO:0007018">
    <property type="term" value="P:microtubule-based movement"/>
    <property type="evidence" value="ECO:0007669"/>
    <property type="project" value="TreeGrafter"/>
</dbReference>
<evidence type="ECO:0000256" key="4">
    <source>
        <dbReference type="ARBA" id="ARBA00022701"/>
    </source>
</evidence>
<dbReference type="PRINTS" id="PR00364">
    <property type="entry name" value="DISEASERSIST"/>
</dbReference>
<evidence type="ECO:0000313" key="12">
    <source>
        <dbReference type="EMBL" id="QDL10637.1"/>
    </source>
</evidence>
<evidence type="ECO:0000256" key="8">
    <source>
        <dbReference type="ARBA" id="ARBA00023175"/>
    </source>
</evidence>
<organism evidence="12 13">
    <name type="scientific">Brasilonema sennae CENA114</name>
    <dbReference type="NCBI Taxonomy" id="415709"/>
    <lineage>
        <taxon>Bacteria</taxon>
        <taxon>Bacillati</taxon>
        <taxon>Cyanobacteriota</taxon>
        <taxon>Cyanophyceae</taxon>
        <taxon>Nostocales</taxon>
        <taxon>Scytonemataceae</taxon>
        <taxon>Brasilonema</taxon>
        <taxon>Bromeliae group (in: Brasilonema)</taxon>
    </lineage>
</organism>
<dbReference type="InterPro" id="IPR002182">
    <property type="entry name" value="NB-ARC"/>
</dbReference>
<proteinExistence type="inferred from homology"/>
<evidence type="ECO:0000256" key="9">
    <source>
        <dbReference type="ARBA" id="ARBA00023212"/>
    </source>
</evidence>
<dbReference type="RefSeq" id="WP_172195283.1">
    <property type="nucleotide sequence ID" value="NZ_CAWOXK010000001.1"/>
</dbReference>
<evidence type="ECO:0000256" key="3">
    <source>
        <dbReference type="ARBA" id="ARBA00022490"/>
    </source>
</evidence>
<dbReference type="InterPro" id="IPR019734">
    <property type="entry name" value="TPR_rpt"/>
</dbReference>
<feature type="repeat" description="TPR" evidence="10">
    <location>
        <begin position="440"/>
        <end position="473"/>
    </location>
</feature>
<keyword evidence="3" id="KW-0963">Cytoplasm</keyword>
<dbReference type="GO" id="GO:0005737">
    <property type="term" value="C:cytoplasm"/>
    <property type="evidence" value="ECO:0007669"/>
    <property type="project" value="TreeGrafter"/>
</dbReference>
<dbReference type="InterPro" id="IPR011990">
    <property type="entry name" value="TPR-like_helical_dom_sf"/>
</dbReference>
<sequence length="605" mass="69509">MLQGSANFVGRQHELCLLREKLQQPSVVTISAVSGMGGVGKTELATQYVRQHEADYPGGICWLNARESDLAAEILQFALFNMNLEVPQELGGRKLNPEQQVEWFWQNWRPTEGLVLIVLDDVTSWKSCRKLLPKSNRFRILMTTRLRRIDTNFVEISLDVLSAEDALIFLTKVLGEQDQRVKQESRVAESLCAWLGYLPLGLELVGRYLVEDPDLSLAEMLHHLKAQQLRDEAINPEEEQLQDTEMTAKRGVKAAFELSWRELNQKTQYVGELLSLFAPDVILWEWVEFTSKSLNWVEADVKEAKKQLYKLHLIQRLAERDSGYKIHPLIREFLKVKQAASKQADELKRAFAEIFIAIAQKIPDLPIRRDIESVKDAIPHLTEVAQNLTDAVSDENLIWAFVGLGRFYSGQGLYALAQPWGEQCVLVVRCSLEKKHPYYAICLNNLGNIYYFQKRYQDAEPLYEEALAITAEVLGEEHPDLATYLNNLGNLYTAQERYQDAEQRYMLAVELTRKIQGEEHPDLATYLNNLGKVYFLQKRYLDAEPLYNDAVELTRKIQGEKHPDLVTYLNNLADLYTSQERYQEAEPLYKEAQAISQDNSAATQY</sequence>
<gene>
    <name evidence="12" type="ORF">DP114_24500</name>
</gene>
<dbReference type="Gene3D" id="1.25.40.10">
    <property type="entry name" value="Tetratricopeptide repeat domain"/>
    <property type="match status" value="1"/>
</dbReference>